<feature type="domain" description="Receptor L-domain" evidence="11">
    <location>
        <begin position="325"/>
        <end position="432"/>
    </location>
</feature>
<dbReference type="Pfam" id="PF00757">
    <property type="entry name" value="Furin-like"/>
    <property type="match status" value="1"/>
</dbReference>
<dbReference type="PhylomeDB" id="B4JGZ6"/>
<dbReference type="GO" id="GO:0042594">
    <property type="term" value="P:response to starvation"/>
    <property type="evidence" value="ECO:0007669"/>
    <property type="project" value="EnsemblMetazoa"/>
</dbReference>
<dbReference type="Gene3D" id="3.80.20.20">
    <property type="entry name" value="Receptor L-domain"/>
    <property type="match status" value="2"/>
</dbReference>
<keyword evidence="6" id="KW-0808">Transferase</keyword>
<sequence length="876" mass="99561">MLLHLLCLCLLSPVVTIASQSICGSMELRQISDFQQMRNCSIVVGHVRIVHLELASNASLTELRSEVTEITDYLMLYRCTGLLTLQSVFPKLKLIRGQKLLFDQYALTVYENRNLRELGFVELQRIQNGYIRIESNPMLCFAETVDWIYLLGNVTAQHFSIKLNKSPNHCPVCGGLSADFSNRINKKKYCWNMETDQVRLEPPRRQGCPESCGGNGCDMSGNCCQSSCITGCSLQNCTLCANYQRNGSCVDRCIASYELHKRQCISHKECRQLNLIPLTSGYRCVEHCPNNHKPVIEANGMLQCQLECRGVFHVKRGADLEQLRDCVTINGSLIIELVDIKEKIVSALEQALGSIKEITGYLKVVHSAQLMSFSFLQNLDTIRGDELIENKYALFVVNNYHMEHIWPANRQVAIQRGTIFFHLNPSLCYEKVLKLQSSLKSIRKISIVDVSPNSNGERVICGNFVRTLDAQVEDINATAVRIATNFLKCDDMETLLGYSYHYMEAPQRNVTKYDGRHGCGHDNWLMDVSTSKNRRHVLANLKPHTQYAYFVKTLTRTDYHMQLDAYSKILYFRTLPSKPSPVSRLHGSSDHSTEVLLNWWPPRRPNGNIFKYIINYEVHNLTKTEESGRNYATFKASNNSFLDCDCNDLVSYDSGPQPEDENYYSKEQITYDDALPNLIYVSRRKNQIKTDKFDKVLDFNDLIAGTSLNAKPINKSSEAETNATTPAINGNLTISEKKNETESLEAKKARKAAQILAEQAAKHYDEYRERLEQKMREIQDTGIADYLIQHAQPKCKDIHASISYQLEQKCIVEEELSGIQLPGTQHSHKLTDLLPNQYYRISVRACAEGVLNGCSNPTEMLLKTISVEVEQFMNGN</sequence>
<keyword evidence="3" id="KW-0134">Cell wall</keyword>
<dbReference type="CDD" id="cd00063">
    <property type="entry name" value="FN3"/>
    <property type="match status" value="2"/>
</dbReference>
<dbReference type="GO" id="GO:0016020">
    <property type="term" value="C:membrane"/>
    <property type="evidence" value="ECO:0007669"/>
    <property type="project" value="UniProtKB-SubCell"/>
</dbReference>
<dbReference type="Proteomes" id="UP000001070">
    <property type="component" value="Unassembled WGS sequence"/>
</dbReference>
<name>B4JGZ6_DROGR</name>
<dbReference type="PANTHER" id="PTHR31018">
    <property type="entry name" value="SPORULATION-SPECIFIC PROTEIN-RELATED"/>
    <property type="match status" value="1"/>
</dbReference>
<feature type="chain" id="PRO_5002809180" evidence="9">
    <location>
        <begin position="19"/>
        <end position="876"/>
    </location>
</feature>
<dbReference type="InterPro" id="IPR000494">
    <property type="entry name" value="Rcpt_L-dom"/>
</dbReference>
<dbReference type="GO" id="GO:0005615">
    <property type="term" value="C:extracellular space"/>
    <property type="evidence" value="ECO:0007669"/>
    <property type="project" value="EnsemblMetazoa"/>
</dbReference>
<feature type="signal peptide" evidence="9">
    <location>
        <begin position="1"/>
        <end position="18"/>
    </location>
</feature>
<gene>
    <name evidence="12" type="primary">Dgri\GH18107</name>
    <name evidence="12" type="ORF">Dgri_GH18107</name>
</gene>
<dbReference type="InterPro" id="IPR036116">
    <property type="entry name" value="FN3_sf"/>
</dbReference>
<dbReference type="OrthoDB" id="6612654at2759"/>
<dbReference type="eggNOG" id="KOG4258">
    <property type="taxonomic scope" value="Eukaryota"/>
</dbReference>
<keyword evidence="7" id="KW-0325">Glycoprotein</keyword>
<evidence type="ECO:0000256" key="8">
    <source>
        <dbReference type="SAM" id="Coils"/>
    </source>
</evidence>
<dbReference type="GO" id="GO:0046529">
    <property type="term" value="P:imaginal disc fusion, thorax closure"/>
    <property type="evidence" value="ECO:0007669"/>
    <property type="project" value="EnsemblMetazoa"/>
</dbReference>
<dbReference type="Gene3D" id="2.60.40.10">
    <property type="entry name" value="Immunoglobulins"/>
    <property type="match status" value="2"/>
</dbReference>
<dbReference type="InParanoid" id="B4JGZ6"/>
<dbReference type="SUPFAM" id="SSF52058">
    <property type="entry name" value="L domain-like"/>
    <property type="match status" value="2"/>
</dbReference>
<evidence type="ECO:0000313" key="12">
    <source>
        <dbReference type="EMBL" id="EDV93774.1"/>
    </source>
</evidence>
<organism evidence="13">
    <name type="scientific">Drosophila grimshawi</name>
    <name type="common">Hawaiian fruit fly</name>
    <name type="synonym">Idiomyia grimshawi</name>
    <dbReference type="NCBI Taxonomy" id="7222"/>
    <lineage>
        <taxon>Eukaryota</taxon>
        <taxon>Metazoa</taxon>
        <taxon>Ecdysozoa</taxon>
        <taxon>Arthropoda</taxon>
        <taxon>Hexapoda</taxon>
        <taxon>Insecta</taxon>
        <taxon>Pterygota</taxon>
        <taxon>Neoptera</taxon>
        <taxon>Endopterygota</taxon>
        <taxon>Diptera</taxon>
        <taxon>Brachycera</taxon>
        <taxon>Muscomorpha</taxon>
        <taxon>Ephydroidea</taxon>
        <taxon>Drosophilidae</taxon>
        <taxon>Drosophila</taxon>
        <taxon>Hawaiian Drosophila</taxon>
    </lineage>
</organism>
<evidence type="ECO:0000259" key="10">
    <source>
        <dbReference type="Pfam" id="PF00757"/>
    </source>
</evidence>
<feature type="domain" description="Furin-like cysteine-rich" evidence="10">
    <location>
        <begin position="172"/>
        <end position="309"/>
    </location>
</feature>
<dbReference type="GO" id="GO:0004713">
    <property type="term" value="F:protein tyrosine kinase activity"/>
    <property type="evidence" value="ECO:0007669"/>
    <property type="project" value="UniProtKB-KW"/>
</dbReference>
<accession>B4JGZ6</accession>
<dbReference type="AlphaFoldDB" id="B4JGZ6"/>
<dbReference type="GO" id="GO:0005520">
    <property type="term" value="F:insulin-like growth factor binding"/>
    <property type="evidence" value="ECO:0007669"/>
    <property type="project" value="EnsemblMetazoa"/>
</dbReference>
<evidence type="ECO:0000256" key="3">
    <source>
        <dbReference type="ARBA" id="ARBA00022512"/>
    </source>
</evidence>
<dbReference type="InterPro" id="IPR013783">
    <property type="entry name" value="Ig-like_fold"/>
</dbReference>
<dbReference type="FunCoup" id="B4JGZ6">
    <property type="interactions" value="2"/>
</dbReference>
<dbReference type="InterPro" id="IPR036941">
    <property type="entry name" value="Rcpt_L-dom_sf"/>
</dbReference>
<dbReference type="GO" id="GO:0040015">
    <property type="term" value="P:negative regulation of multicellular organism growth"/>
    <property type="evidence" value="ECO:0007669"/>
    <property type="project" value="EnsemblMetazoa"/>
</dbReference>
<dbReference type="InterPro" id="IPR006211">
    <property type="entry name" value="Furin-like_Cys-rich_dom"/>
</dbReference>
<evidence type="ECO:0000256" key="1">
    <source>
        <dbReference type="ARBA" id="ARBA00004191"/>
    </source>
</evidence>
<proteinExistence type="predicted"/>
<dbReference type="InterPro" id="IPR003961">
    <property type="entry name" value="FN3_dom"/>
</dbReference>
<dbReference type="STRING" id="7222.B4JGZ6"/>
<dbReference type="Pfam" id="PF01030">
    <property type="entry name" value="Recep_L_domain"/>
    <property type="match status" value="2"/>
</dbReference>
<evidence type="ECO:0000256" key="7">
    <source>
        <dbReference type="ARBA" id="ARBA00023180"/>
    </source>
</evidence>
<keyword evidence="13" id="KW-1185">Reference proteome</keyword>
<keyword evidence="6" id="KW-0829">Tyrosine-protein kinase</keyword>
<dbReference type="EMBL" id="CH916369">
    <property type="protein sequence ID" value="EDV93774.1"/>
    <property type="molecule type" value="Genomic_DNA"/>
</dbReference>
<dbReference type="GO" id="GO:0046627">
    <property type="term" value="P:negative regulation of insulin receptor signaling pathway"/>
    <property type="evidence" value="ECO:0007669"/>
    <property type="project" value="EnsemblMetazoa"/>
</dbReference>
<evidence type="ECO:0000256" key="9">
    <source>
        <dbReference type="SAM" id="SignalP"/>
    </source>
</evidence>
<dbReference type="PANTHER" id="PTHR31018:SF3">
    <property type="entry name" value="RECEPTOR PROTEIN-TYROSINE KINASE"/>
    <property type="match status" value="1"/>
</dbReference>
<evidence type="ECO:0000256" key="5">
    <source>
        <dbReference type="ARBA" id="ARBA00022729"/>
    </source>
</evidence>
<dbReference type="KEGG" id="dgr:6563056"/>
<evidence type="ECO:0000256" key="2">
    <source>
        <dbReference type="ARBA" id="ARBA00004479"/>
    </source>
</evidence>
<evidence type="ECO:0000259" key="11">
    <source>
        <dbReference type="Pfam" id="PF01030"/>
    </source>
</evidence>
<evidence type="ECO:0000313" key="13">
    <source>
        <dbReference type="Proteomes" id="UP000001070"/>
    </source>
</evidence>
<dbReference type="OMA" id="NWLMDVS"/>
<protein>
    <submittedName>
        <fullName evidence="12">GH18107</fullName>
    </submittedName>
</protein>
<dbReference type="SUPFAM" id="SSF49265">
    <property type="entry name" value="Fibronectin type III"/>
    <property type="match status" value="1"/>
</dbReference>
<dbReference type="HOGENOM" id="CLU_328251_0_0_1"/>
<keyword evidence="6" id="KW-0418">Kinase</keyword>
<feature type="coiled-coil region" evidence="8">
    <location>
        <begin position="734"/>
        <end position="781"/>
    </location>
</feature>
<keyword evidence="8" id="KW-0175">Coiled coil</keyword>
<dbReference type="InterPro" id="IPR051648">
    <property type="entry name" value="CWI-Assembly_Regulator"/>
</dbReference>
<keyword evidence="4" id="KW-0964">Secreted</keyword>
<reference evidence="12 13" key="1">
    <citation type="journal article" date="2007" name="Nature">
        <title>Evolution of genes and genomes on the Drosophila phylogeny.</title>
        <authorList>
            <consortium name="Drosophila 12 Genomes Consortium"/>
            <person name="Clark A.G."/>
            <person name="Eisen M.B."/>
            <person name="Smith D.R."/>
            <person name="Bergman C.M."/>
            <person name="Oliver B."/>
            <person name="Markow T.A."/>
            <person name="Kaufman T.C."/>
            <person name="Kellis M."/>
            <person name="Gelbart W."/>
            <person name="Iyer V.N."/>
            <person name="Pollard D.A."/>
            <person name="Sackton T.B."/>
            <person name="Larracuente A.M."/>
            <person name="Singh N.D."/>
            <person name="Abad J.P."/>
            <person name="Abt D.N."/>
            <person name="Adryan B."/>
            <person name="Aguade M."/>
            <person name="Akashi H."/>
            <person name="Anderson W.W."/>
            <person name="Aquadro C.F."/>
            <person name="Ardell D.H."/>
            <person name="Arguello R."/>
            <person name="Artieri C.G."/>
            <person name="Barbash D.A."/>
            <person name="Barker D."/>
            <person name="Barsanti P."/>
            <person name="Batterham P."/>
            <person name="Batzoglou S."/>
            <person name="Begun D."/>
            <person name="Bhutkar A."/>
            <person name="Blanco E."/>
            <person name="Bosak S.A."/>
            <person name="Bradley R.K."/>
            <person name="Brand A.D."/>
            <person name="Brent M.R."/>
            <person name="Brooks A.N."/>
            <person name="Brown R.H."/>
            <person name="Butlin R.K."/>
            <person name="Caggese C."/>
            <person name="Calvi B.R."/>
            <person name="Bernardo de Carvalho A."/>
            <person name="Caspi A."/>
            <person name="Castrezana S."/>
            <person name="Celniker S.E."/>
            <person name="Chang J.L."/>
            <person name="Chapple C."/>
            <person name="Chatterji S."/>
            <person name="Chinwalla A."/>
            <person name="Civetta A."/>
            <person name="Clifton S.W."/>
            <person name="Comeron J.M."/>
            <person name="Costello J.C."/>
            <person name="Coyne J.A."/>
            <person name="Daub J."/>
            <person name="David R.G."/>
            <person name="Delcher A.L."/>
            <person name="Delehaunty K."/>
            <person name="Do C.B."/>
            <person name="Ebling H."/>
            <person name="Edwards K."/>
            <person name="Eickbush T."/>
            <person name="Evans J.D."/>
            <person name="Filipski A."/>
            <person name="Findeiss S."/>
            <person name="Freyhult E."/>
            <person name="Fulton L."/>
            <person name="Fulton R."/>
            <person name="Garcia A.C."/>
            <person name="Gardiner A."/>
            <person name="Garfield D.A."/>
            <person name="Garvin B.E."/>
            <person name="Gibson G."/>
            <person name="Gilbert D."/>
            <person name="Gnerre S."/>
            <person name="Godfrey J."/>
            <person name="Good R."/>
            <person name="Gotea V."/>
            <person name="Gravely B."/>
            <person name="Greenberg A.J."/>
            <person name="Griffiths-Jones S."/>
            <person name="Gross S."/>
            <person name="Guigo R."/>
            <person name="Gustafson E.A."/>
            <person name="Haerty W."/>
            <person name="Hahn M.W."/>
            <person name="Halligan D.L."/>
            <person name="Halpern A.L."/>
            <person name="Halter G.M."/>
            <person name="Han M.V."/>
            <person name="Heger A."/>
            <person name="Hillier L."/>
            <person name="Hinrichs A.S."/>
            <person name="Holmes I."/>
            <person name="Hoskins R.A."/>
            <person name="Hubisz M.J."/>
            <person name="Hultmark D."/>
            <person name="Huntley M.A."/>
            <person name="Jaffe D.B."/>
            <person name="Jagadeeshan S."/>
            <person name="Jeck W.R."/>
            <person name="Johnson J."/>
            <person name="Jones C.D."/>
            <person name="Jordan W.C."/>
            <person name="Karpen G.H."/>
            <person name="Kataoka E."/>
            <person name="Keightley P.D."/>
            <person name="Kheradpour P."/>
            <person name="Kirkness E.F."/>
            <person name="Koerich L.B."/>
            <person name="Kristiansen K."/>
            <person name="Kudrna D."/>
            <person name="Kulathinal R.J."/>
            <person name="Kumar S."/>
            <person name="Kwok R."/>
            <person name="Lander E."/>
            <person name="Langley C.H."/>
            <person name="Lapoint R."/>
            <person name="Lazzaro B.P."/>
            <person name="Lee S.J."/>
            <person name="Levesque L."/>
            <person name="Li R."/>
            <person name="Lin C.F."/>
            <person name="Lin M.F."/>
            <person name="Lindblad-Toh K."/>
            <person name="Llopart A."/>
            <person name="Long M."/>
            <person name="Low L."/>
            <person name="Lozovsky E."/>
            <person name="Lu J."/>
            <person name="Luo M."/>
            <person name="Machado C.A."/>
            <person name="Makalowski W."/>
            <person name="Marzo M."/>
            <person name="Matsuda M."/>
            <person name="Matzkin L."/>
            <person name="McAllister B."/>
            <person name="McBride C.S."/>
            <person name="McKernan B."/>
            <person name="McKernan K."/>
            <person name="Mendez-Lago M."/>
            <person name="Minx P."/>
            <person name="Mollenhauer M.U."/>
            <person name="Montooth K."/>
            <person name="Mount S.M."/>
            <person name="Mu X."/>
            <person name="Myers E."/>
            <person name="Negre B."/>
            <person name="Newfeld S."/>
            <person name="Nielsen R."/>
            <person name="Noor M.A."/>
            <person name="O'Grady P."/>
            <person name="Pachter L."/>
            <person name="Papaceit M."/>
            <person name="Parisi M.J."/>
            <person name="Parisi M."/>
            <person name="Parts L."/>
            <person name="Pedersen J.S."/>
            <person name="Pesole G."/>
            <person name="Phillippy A.M."/>
            <person name="Ponting C.P."/>
            <person name="Pop M."/>
            <person name="Porcelli D."/>
            <person name="Powell J.R."/>
            <person name="Prohaska S."/>
            <person name="Pruitt K."/>
            <person name="Puig M."/>
            <person name="Quesneville H."/>
            <person name="Ram K.R."/>
            <person name="Rand D."/>
            <person name="Rasmussen M.D."/>
            <person name="Reed L.K."/>
            <person name="Reenan R."/>
            <person name="Reily A."/>
            <person name="Remington K.A."/>
            <person name="Rieger T.T."/>
            <person name="Ritchie M.G."/>
            <person name="Robin C."/>
            <person name="Rogers Y.H."/>
            <person name="Rohde C."/>
            <person name="Rozas J."/>
            <person name="Rubenfield M.J."/>
            <person name="Ruiz A."/>
            <person name="Russo S."/>
            <person name="Salzberg S.L."/>
            <person name="Sanchez-Gracia A."/>
            <person name="Saranga D.J."/>
            <person name="Sato H."/>
            <person name="Schaeffer S.W."/>
            <person name="Schatz M.C."/>
            <person name="Schlenke T."/>
            <person name="Schwartz R."/>
            <person name="Segarra C."/>
            <person name="Singh R.S."/>
            <person name="Sirot L."/>
            <person name="Sirota M."/>
            <person name="Sisneros N.B."/>
            <person name="Smith C.D."/>
            <person name="Smith T.F."/>
            <person name="Spieth J."/>
            <person name="Stage D.E."/>
            <person name="Stark A."/>
            <person name="Stephan W."/>
            <person name="Strausberg R.L."/>
            <person name="Strempel S."/>
            <person name="Sturgill D."/>
            <person name="Sutton G."/>
            <person name="Sutton G.G."/>
            <person name="Tao W."/>
            <person name="Teichmann S."/>
            <person name="Tobari Y.N."/>
            <person name="Tomimura Y."/>
            <person name="Tsolas J.M."/>
            <person name="Valente V.L."/>
            <person name="Venter E."/>
            <person name="Venter J.C."/>
            <person name="Vicario S."/>
            <person name="Vieira F.G."/>
            <person name="Vilella A.J."/>
            <person name="Villasante A."/>
            <person name="Walenz B."/>
            <person name="Wang J."/>
            <person name="Wasserman M."/>
            <person name="Watts T."/>
            <person name="Wilson D."/>
            <person name="Wilson R.K."/>
            <person name="Wing R.A."/>
            <person name="Wolfner M.F."/>
            <person name="Wong A."/>
            <person name="Wong G.K."/>
            <person name="Wu C.I."/>
            <person name="Wu G."/>
            <person name="Yamamoto D."/>
            <person name="Yang H.P."/>
            <person name="Yang S.P."/>
            <person name="Yorke J.A."/>
            <person name="Yoshida K."/>
            <person name="Zdobnov E."/>
            <person name="Zhang P."/>
            <person name="Zhang Y."/>
            <person name="Zimin A.V."/>
            <person name="Baldwin J."/>
            <person name="Abdouelleil A."/>
            <person name="Abdulkadir J."/>
            <person name="Abebe A."/>
            <person name="Abera B."/>
            <person name="Abreu J."/>
            <person name="Acer S.C."/>
            <person name="Aftuck L."/>
            <person name="Alexander A."/>
            <person name="An P."/>
            <person name="Anderson E."/>
            <person name="Anderson S."/>
            <person name="Arachi H."/>
            <person name="Azer M."/>
            <person name="Bachantsang P."/>
            <person name="Barry A."/>
            <person name="Bayul T."/>
            <person name="Berlin A."/>
            <person name="Bessette D."/>
            <person name="Bloom T."/>
            <person name="Blye J."/>
            <person name="Boguslavskiy L."/>
            <person name="Bonnet C."/>
            <person name="Boukhgalter B."/>
            <person name="Bourzgui I."/>
            <person name="Brown A."/>
            <person name="Cahill P."/>
            <person name="Channer S."/>
            <person name="Cheshatsang Y."/>
            <person name="Chuda L."/>
            <person name="Citroen M."/>
            <person name="Collymore A."/>
            <person name="Cooke P."/>
            <person name="Costello M."/>
            <person name="D'Aco K."/>
            <person name="Daza R."/>
            <person name="De Haan G."/>
            <person name="DeGray S."/>
            <person name="DeMaso C."/>
            <person name="Dhargay N."/>
            <person name="Dooley K."/>
            <person name="Dooley E."/>
            <person name="Doricent M."/>
            <person name="Dorje P."/>
            <person name="Dorjee K."/>
            <person name="Dupes A."/>
            <person name="Elong R."/>
            <person name="Falk J."/>
            <person name="Farina A."/>
            <person name="Faro S."/>
            <person name="Ferguson D."/>
            <person name="Fisher S."/>
            <person name="Foley C.D."/>
            <person name="Franke A."/>
            <person name="Friedrich D."/>
            <person name="Gadbois L."/>
            <person name="Gearin G."/>
            <person name="Gearin C.R."/>
            <person name="Giannoukos G."/>
            <person name="Goode T."/>
            <person name="Graham J."/>
            <person name="Grandbois E."/>
            <person name="Grewal S."/>
            <person name="Gyaltsen K."/>
            <person name="Hafez N."/>
            <person name="Hagos B."/>
            <person name="Hall J."/>
            <person name="Henson C."/>
            <person name="Hollinger A."/>
            <person name="Honan T."/>
            <person name="Huard M.D."/>
            <person name="Hughes L."/>
            <person name="Hurhula B."/>
            <person name="Husby M.E."/>
            <person name="Kamat A."/>
            <person name="Kanga B."/>
            <person name="Kashin S."/>
            <person name="Khazanovich D."/>
            <person name="Kisner P."/>
            <person name="Lance K."/>
            <person name="Lara M."/>
            <person name="Lee W."/>
            <person name="Lennon N."/>
            <person name="Letendre F."/>
            <person name="LeVine R."/>
            <person name="Lipovsky A."/>
            <person name="Liu X."/>
            <person name="Liu J."/>
            <person name="Liu S."/>
            <person name="Lokyitsang T."/>
            <person name="Lokyitsang Y."/>
            <person name="Lubonja R."/>
            <person name="Lui A."/>
            <person name="MacDonald P."/>
            <person name="Magnisalis V."/>
            <person name="Maru K."/>
            <person name="Matthews C."/>
            <person name="McCusker W."/>
            <person name="McDonough S."/>
            <person name="Mehta T."/>
            <person name="Meldrim J."/>
            <person name="Meneus L."/>
            <person name="Mihai O."/>
            <person name="Mihalev A."/>
            <person name="Mihova T."/>
            <person name="Mittelman R."/>
            <person name="Mlenga V."/>
            <person name="Montmayeur A."/>
            <person name="Mulrain L."/>
            <person name="Navidi A."/>
            <person name="Naylor J."/>
            <person name="Negash T."/>
            <person name="Nguyen T."/>
            <person name="Nguyen N."/>
            <person name="Nicol R."/>
            <person name="Norbu C."/>
            <person name="Norbu N."/>
            <person name="Novod N."/>
            <person name="O'Neill B."/>
            <person name="Osman S."/>
            <person name="Markiewicz E."/>
            <person name="Oyono O.L."/>
            <person name="Patti C."/>
            <person name="Phunkhang P."/>
            <person name="Pierre F."/>
            <person name="Priest M."/>
            <person name="Raghuraman S."/>
            <person name="Rege F."/>
            <person name="Reyes R."/>
            <person name="Rise C."/>
            <person name="Rogov P."/>
            <person name="Ross K."/>
            <person name="Ryan E."/>
            <person name="Settipalli S."/>
            <person name="Shea T."/>
            <person name="Sherpa N."/>
            <person name="Shi L."/>
            <person name="Shih D."/>
            <person name="Sparrow T."/>
            <person name="Spaulding J."/>
            <person name="Stalker J."/>
            <person name="Stange-Thomann N."/>
            <person name="Stavropoulos S."/>
            <person name="Stone C."/>
            <person name="Strader C."/>
            <person name="Tesfaye S."/>
            <person name="Thomson T."/>
            <person name="Thoulutsang Y."/>
            <person name="Thoulutsang D."/>
            <person name="Topham K."/>
            <person name="Topping I."/>
            <person name="Tsamla T."/>
            <person name="Vassiliev H."/>
            <person name="Vo A."/>
            <person name="Wangchuk T."/>
            <person name="Wangdi T."/>
            <person name="Weiand M."/>
            <person name="Wilkinson J."/>
            <person name="Wilson A."/>
            <person name="Yadav S."/>
            <person name="Young G."/>
            <person name="Yu Q."/>
            <person name="Zembek L."/>
            <person name="Zhong D."/>
            <person name="Zimmer A."/>
            <person name="Zwirko Z."/>
            <person name="Jaffe D.B."/>
            <person name="Alvarez P."/>
            <person name="Brockman W."/>
            <person name="Butler J."/>
            <person name="Chin C."/>
            <person name="Gnerre S."/>
            <person name="Grabherr M."/>
            <person name="Kleber M."/>
            <person name="Mauceli E."/>
            <person name="MacCallum I."/>
        </authorList>
    </citation>
    <scope>NUCLEOTIDE SEQUENCE [LARGE SCALE GENOMIC DNA]</scope>
    <source>
        <strain evidence="13">Tucson 15287-2541.00</strain>
    </source>
</reference>
<feature type="domain" description="Receptor L-domain" evidence="11">
    <location>
        <begin position="39"/>
        <end position="148"/>
    </location>
</feature>
<comment type="subcellular location">
    <subcellularLocation>
        <location evidence="2">Membrane</location>
        <topology evidence="2">Single-pass type I membrane protein</topology>
    </subcellularLocation>
    <subcellularLocation>
        <location evidence="1">Secreted</location>
        <location evidence="1">Cell wall</location>
    </subcellularLocation>
</comment>
<evidence type="ECO:0000256" key="6">
    <source>
        <dbReference type="ARBA" id="ARBA00023137"/>
    </source>
</evidence>
<keyword evidence="5 9" id="KW-0732">Signal</keyword>
<evidence type="ECO:0000256" key="4">
    <source>
        <dbReference type="ARBA" id="ARBA00022525"/>
    </source>
</evidence>